<feature type="transmembrane region" description="Helical" evidence="3">
    <location>
        <begin position="127"/>
        <end position="149"/>
    </location>
</feature>
<evidence type="ECO:0000313" key="5">
    <source>
        <dbReference type="EMBL" id="KRX00263.1"/>
    </source>
</evidence>
<dbReference type="PANTHER" id="PTHR45689:SF5">
    <property type="entry name" value="I[[H]] CHANNEL, ISOFORM E"/>
    <property type="match status" value="1"/>
</dbReference>
<feature type="domain" description="Cyclic nucleotide-binding" evidence="4">
    <location>
        <begin position="263"/>
        <end position="383"/>
    </location>
</feature>
<feature type="transmembrane region" description="Helical" evidence="3">
    <location>
        <begin position="155"/>
        <end position="176"/>
    </location>
</feature>
<feature type="coiled-coil region" evidence="1">
    <location>
        <begin position="12"/>
        <end position="39"/>
    </location>
</feature>
<name>A0A0V0QDI7_PSEPJ</name>
<dbReference type="GO" id="GO:0098855">
    <property type="term" value="C:HCN channel complex"/>
    <property type="evidence" value="ECO:0007669"/>
    <property type="project" value="TreeGrafter"/>
</dbReference>
<proteinExistence type="predicted"/>
<dbReference type="OrthoDB" id="2021138at2759"/>
<dbReference type="InterPro" id="IPR014710">
    <property type="entry name" value="RmlC-like_jellyroll"/>
</dbReference>
<feature type="compositionally biased region" description="Polar residues" evidence="2">
    <location>
        <begin position="614"/>
        <end position="624"/>
    </location>
</feature>
<evidence type="ECO:0000256" key="2">
    <source>
        <dbReference type="SAM" id="MobiDB-lite"/>
    </source>
</evidence>
<keyword evidence="6" id="KW-1185">Reference proteome</keyword>
<keyword evidence="3" id="KW-1133">Transmembrane helix</keyword>
<feature type="region of interest" description="Disordered" evidence="2">
    <location>
        <begin position="593"/>
        <end position="642"/>
    </location>
</feature>
<dbReference type="InterPro" id="IPR000595">
    <property type="entry name" value="cNMP-bd_dom"/>
</dbReference>
<dbReference type="InParanoid" id="A0A0V0QDI7"/>
<feature type="compositionally biased region" description="Low complexity" evidence="2">
    <location>
        <begin position="625"/>
        <end position="640"/>
    </location>
</feature>
<dbReference type="EMBL" id="LDAU01000194">
    <property type="protein sequence ID" value="KRX00263.1"/>
    <property type="molecule type" value="Genomic_DNA"/>
</dbReference>
<accession>A0A0V0QDI7</accession>
<reference evidence="5 6" key="1">
    <citation type="journal article" date="2015" name="Sci. Rep.">
        <title>Genome of the facultative scuticociliatosis pathogen Pseudocohnilembus persalinus provides insight into its virulence through horizontal gene transfer.</title>
        <authorList>
            <person name="Xiong J."/>
            <person name="Wang G."/>
            <person name="Cheng J."/>
            <person name="Tian M."/>
            <person name="Pan X."/>
            <person name="Warren A."/>
            <person name="Jiang C."/>
            <person name="Yuan D."/>
            <person name="Miao W."/>
        </authorList>
    </citation>
    <scope>NUCLEOTIDE SEQUENCE [LARGE SCALE GENOMIC DNA]</scope>
    <source>
        <strain evidence="5">36N120E</strain>
    </source>
</reference>
<dbReference type="GO" id="GO:0035725">
    <property type="term" value="P:sodium ion transmembrane transport"/>
    <property type="evidence" value="ECO:0007669"/>
    <property type="project" value="TreeGrafter"/>
</dbReference>
<dbReference type="Gene3D" id="2.60.120.10">
    <property type="entry name" value="Jelly Rolls"/>
    <property type="match status" value="1"/>
</dbReference>
<dbReference type="PROSITE" id="PS50042">
    <property type="entry name" value="CNMP_BINDING_3"/>
    <property type="match status" value="1"/>
</dbReference>
<dbReference type="PANTHER" id="PTHR45689">
    <property type="entry name" value="I[[H]] CHANNEL, ISOFORM E"/>
    <property type="match status" value="1"/>
</dbReference>
<sequence>MAINDLSYDGEYFLTEKQKQNLEIQKKKEQNKFVNLQIMKKFVHYWKKIPVFYPNQRLKIIWDCWESLITVIRLFFTSVKFGFFCFQIRESQTVISDNFISAIFQIKFGDATQTWIQTQGLEDKDWIFRYIQAVYWSVSTMVTILLYLPETQTDTLFAITALFILTGVFGFALNTIGNIINNLNKKSKVINQKRMVVNKLFQRRQISAKLREKVTLYLEFKYQQDQLKNEEEENSIIQQLSKSLQLEILSEINKNNIAKFNFLTKHFSQEVQKNLASLIIEENFSQDEYILKDSEFHTALFILVKGQASIFKQNTFKGNIFIRDINENDQFGVYNFFSGQQTGFTVKCKAPCMVLKLERQKFINLLKDNQNNYEKFYTSPFIEQKCGICLEQDHIQFSCPQVQYSPPLKQVIYEYNKLNSQLRGTIIRNFQKTYNTLASFQDNQVAALEIFGDDNSNIELLDQAFQLQEYYLGQTNSVMHQTDDEELKNQFMNALYSQPSVDFQRKKSMNYSFKQNDKLGIKSPSLQDYTKVKRHFNRGQQNEQKRDHDLVLPISILKNSKILGKQYNSNQNLNLSVIKSSLVNALSQQNIDEDADQDVNQSQTSKKYEKPEQQLENNSKRVQYSNQNPSFSSSSSNTSSYGEISFRQQSKLNILTSQEMSRPRNSSVLSNLNDPRYQSQSHFSNTERNYSRMYSTKSLGRFGTYERMKSIGQLQKNALDDKKMDDFDYIYTCCFKEFNVYFPQYNMFFENYIQIGVGWQNIQDKDNPFFKNKFTDKDYTQRPFTRSSHGSKILLNNSNYRNFQDKRIDVTPYGQQQNNQTQNFQQYIDVEKFYE</sequence>
<dbReference type="CDD" id="cd00038">
    <property type="entry name" value="CAP_ED"/>
    <property type="match status" value="1"/>
</dbReference>
<dbReference type="GO" id="GO:0005249">
    <property type="term" value="F:voltage-gated potassium channel activity"/>
    <property type="evidence" value="ECO:0007669"/>
    <property type="project" value="TreeGrafter"/>
</dbReference>
<keyword evidence="1" id="KW-0175">Coiled coil</keyword>
<dbReference type="SUPFAM" id="SSF51206">
    <property type="entry name" value="cAMP-binding domain-like"/>
    <property type="match status" value="1"/>
</dbReference>
<evidence type="ECO:0000256" key="1">
    <source>
        <dbReference type="SAM" id="Coils"/>
    </source>
</evidence>
<dbReference type="InterPro" id="IPR018490">
    <property type="entry name" value="cNMP-bd_dom_sf"/>
</dbReference>
<dbReference type="AlphaFoldDB" id="A0A0V0QDI7"/>
<protein>
    <submittedName>
        <fullName evidence="5">Cyclic nucleotide-binding protein</fullName>
    </submittedName>
</protein>
<keyword evidence="3" id="KW-0812">Transmembrane</keyword>
<evidence type="ECO:0000313" key="6">
    <source>
        <dbReference type="Proteomes" id="UP000054937"/>
    </source>
</evidence>
<dbReference type="GO" id="GO:0003254">
    <property type="term" value="P:regulation of membrane depolarization"/>
    <property type="evidence" value="ECO:0007669"/>
    <property type="project" value="TreeGrafter"/>
</dbReference>
<dbReference type="Pfam" id="PF00027">
    <property type="entry name" value="cNMP_binding"/>
    <property type="match status" value="1"/>
</dbReference>
<dbReference type="Proteomes" id="UP000054937">
    <property type="component" value="Unassembled WGS sequence"/>
</dbReference>
<evidence type="ECO:0000256" key="3">
    <source>
        <dbReference type="SAM" id="Phobius"/>
    </source>
</evidence>
<dbReference type="InterPro" id="IPR051413">
    <property type="entry name" value="K/Na_HCN_channel"/>
</dbReference>
<evidence type="ECO:0000259" key="4">
    <source>
        <dbReference type="PROSITE" id="PS50042"/>
    </source>
</evidence>
<keyword evidence="3" id="KW-0472">Membrane</keyword>
<gene>
    <name evidence="5" type="ORF">PPERSA_10762</name>
</gene>
<dbReference type="Gene3D" id="1.10.287.70">
    <property type="match status" value="1"/>
</dbReference>
<feature type="region of interest" description="Disordered" evidence="2">
    <location>
        <begin position="655"/>
        <end position="687"/>
    </location>
</feature>
<organism evidence="5 6">
    <name type="scientific">Pseudocohnilembus persalinus</name>
    <name type="common">Ciliate</name>
    <dbReference type="NCBI Taxonomy" id="266149"/>
    <lineage>
        <taxon>Eukaryota</taxon>
        <taxon>Sar</taxon>
        <taxon>Alveolata</taxon>
        <taxon>Ciliophora</taxon>
        <taxon>Intramacronucleata</taxon>
        <taxon>Oligohymenophorea</taxon>
        <taxon>Scuticociliatia</taxon>
        <taxon>Philasterida</taxon>
        <taxon>Pseudocohnilembidae</taxon>
        <taxon>Pseudocohnilembus</taxon>
    </lineage>
</organism>
<dbReference type="Gene3D" id="1.10.287.630">
    <property type="entry name" value="Helix hairpin bin"/>
    <property type="match status" value="1"/>
</dbReference>
<dbReference type="SUPFAM" id="SSF81324">
    <property type="entry name" value="Voltage-gated potassium channels"/>
    <property type="match status" value="1"/>
</dbReference>
<comment type="caution">
    <text evidence="5">The sequence shown here is derived from an EMBL/GenBank/DDBJ whole genome shotgun (WGS) entry which is preliminary data.</text>
</comment>